<name>A0A412X6A6_9BACT</name>
<feature type="transmembrane region" description="Helical" evidence="1">
    <location>
        <begin position="90"/>
        <end position="108"/>
    </location>
</feature>
<evidence type="ECO:0000259" key="2">
    <source>
        <dbReference type="Pfam" id="PF04773"/>
    </source>
</evidence>
<accession>A0A412X6A6</accession>
<keyword evidence="1" id="KW-0812">Transmembrane</keyword>
<dbReference type="GO" id="GO:0016989">
    <property type="term" value="F:sigma factor antagonist activity"/>
    <property type="evidence" value="ECO:0007669"/>
    <property type="project" value="TreeGrafter"/>
</dbReference>
<dbReference type="FunFam" id="2.60.120.1440:FF:000001">
    <property type="entry name" value="Putative anti-sigma factor"/>
    <property type="match status" value="1"/>
</dbReference>
<dbReference type="InterPro" id="IPR006860">
    <property type="entry name" value="FecR"/>
</dbReference>
<keyword evidence="1" id="KW-0472">Membrane</keyword>
<comment type="caution">
    <text evidence="4">The sequence shown here is derived from an EMBL/GenBank/DDBJ whole genome shotgun (WGS) entry which is preliminary data.</text>
</comment>
<dbReference type="Pfam" id="PF04773">
    <property type="entry name" value="FecR"/>
    <property type="match status" value="1"/>
</dbReference>
<dbReference type="Gene3D" id="2.60.120.1440">
    <property type="match status" value="1"/>
</dbReference>
<dbReference type="InterPro" id="IPR012373">
    <property type="entry name" value="Ferrdict_sens_TM"/>
</dbReference>
<keyword evidence="1" id="KW-1133">Transmembrane helix</keyword>
<dbReference type="RefSeq" id="WP_118258666.1">
    <property type="nucleotide sequence ID" value="NZ_CALBWO010000039.1"/>
</dbReference>
<feature type="domain" description="Protein FecR C-terminal" evidence="3">
    <location>
        <begin position="324"/>
        <end position="392"/>
    </location>
</feature>
<protein>
    <submittedName>
        <fullName evidence="4">DUF4974 domain-containing protein</fullName>
    </submittedName>
</protein>
<dbReference type="Gene3D" id="3.55.50.30">
    <property type="match status" value="1"/>
</dbReference>
<dbReference type="Proteomes" id="UP000283589">
    <property type="component" value="Unassembled WGS sequence"/>
</dbReference>
<dbReference type="EMBL" id="QRZA01000002">
    <property type="protein sequence ID" value="RGV36359.1"/>
    <property type="molecule type" value="Genomic_DNA"/>
</dbReference>
<dbReference type="PANTHER" id="PTHR30273">
    <property type="entry name" value="PERIPLASMIC SIGNAL SENSOR AND SIGMA FACTOR ACTIVATOR FECR-RELATED"/>
    <property type="match status" value="1"/>
</dbReference>
<sequence length="395" mass="45393">MSIDSIHIILDLILKSWAGTLAQPEEERLNELLEDPEWAQLKQDLEDDRFIMGRFKEYEKYDKIVDFSCFLKRIRKHKKRRVLTTSVRRTIYVAASLLVFVMAGGVWWSERTAMVSPEEGREIVIETTIDRNSVRLILGDNQMIPLTSKHEVAILNTKGILHSEGLRTLNYTYVKRDSLENVSEYHTLIVPKGERQKVIFSDSSWVVLNAQSTMKYPVVFRGKERKVYVEGEAYFEVTRDEKYPFVVSVKNFDVRVLGTSFNVMSYDDEFASSVTLLSGKVETTSGHDTVRLSPGEQVSITSDNRMTVQKTDINVVVSWMDGKFGFSNERLDVIMRKICRWYDVEVLYAVPGIRERRFTGAPASNMPLKELLEALSTTTNLQFSLQDGVITIKQN</sequence>
<evidence type="ECO:0000259" key="3">
    <source>
        <dbReference type="Pfam" id="PF16344"/>
    </source>
</evidence>
<dbReference type="Pfam" id="PF16344">
    <property type="entry name" value="FecR_C"/>
    <property type="match status" value="1"/>
</dbReference>
<gene>
    <name evidence="4" type="ORF">DWW18_02805</name>
</gene>
<evidence type="ECO:0000313" key="4">
    <source>
        <dbReference type="EMBL" id="RGV36359.1"/>
    </source>
</evidence>
<organism evidence="4 5">
    <name type="scientific">Butyricimonas virosa</name>
    <dbReference type="NCBI Taxonomy" id="544645"/>
    <lineage>
        <taxon>Bacteria</taxon>
        <taxon>Pseudomonadati</taxon>
        <taxon>Bacteroidota</taxon>
        <taxon>Bacteroidia</taxon>
        <taxon>Bacteroidales</taxon>
        <taxon>Odoribacteraceae</taxon>
        <taxon>Butyricimonas</taxon>
    </lineage>
</organism>
<reference evidence="4 5" key="1">
    <citation type="submission" date="2018-08" db="EMBL/GenBank/DDBJ databases">
        <title>A genome reference for cultivated species of the human gut microbiota.</title>
        <authorList>
            <person name="Zou Y."/>
            <person name="Xue W."/>
            <person name="Luo G."/>
        </authorList>
    </citation>
    <scope>NUCLEOTIDE SEQUENCE [LARGE SCALE GENOMIC DNA]</scope>
    <source>
        <strain evidence="4 5">AF14-49</strain>
    </source>
</reference>
<evidence type="ECO:0000313" key="5">
    <source>
        <dbReference type="Proteomes" id="UP000283589"/>
    </source>
</evidence>
<feature type="domain" description="FecR protein" evidence="2">
    <location>
        <begin position="188"/>
        <end position="282"/>
    </location>
</feature>
<evidence type="ECO:0000256" key="1">
    <source>
        <dbReference type="SAM" id="Phobius"/>
    </source>
</evidence>
<dbReference type="InterPro" id="IPR032508">
    <property type="entry name" value="FecR_C"/>
</dbReference>
<proteinExistence type="predicted"/>
<dbReference type="PANTHER" id="PTHR30273:SF2">
    <property type="entry name" value="PROTEIN FECR"/>
    <property type="match status" value="1"/>
</dbReference>
<dbReference type="AlphaFoldDB" id="A0A412X6A6"/>